<organism evidence="3 4">
    <name type="scientific">Ampelomyces quisqualis</name>
    <name type="common">Powdery mildew agent</name>
    <dbReference type="NCBI Taxonomy" id="50730"/>
    <lineage>
        <taxon>Eukaryota</taxon>
        <taxon>Fungi</taxon>
        <taxon>Dikarya</taxon>
        <taxon>Ascomycota</taxon>
        <taxon>Pezizomycotina</taxon>
        <taxon>Dothideomycetes</taxon>
        <taxon>Pleosporomycetidae</taxon>
        <taxon>Pleosporales</taxon>
        <taxon>Pleosporineae</taxon>
        <taxon>Phaeosphaeriaceae</taxon>
        <taxon>Ampelomyces</taxon>
    </lineage>
</organism>
<dbReference type="InterPro" id="IPR007219">
    <property type="entry name" value="XnlR_reg_dom"/>
</dbReference>
<feature type="domain" description="Xylanolytic transcriptional activator regulatory" evidence="2">
    <location>
        <begin position="41"/>
        <end position="182"/>
    </location>
</feature>
<keyword evidence="1" id="KW-0539">Nucleus</keyword>
<evidence type="ECO:0000256" key="1">
    <source>
        <dbReference type="ARBA" id="ARBA00023242"/>
    </source>
</evidence>
<evidence type="ECO:0000313" key="4">
    <source>
        <dbReference type="Proteomes" id="UP000800096"/>
    </source>
</evidence>
<evidence type="ECO:0000259" key="2">
    <source>
        <dbReference type="Pfam" id="PF04082"/>
    </source>
</evidence>
<dbReference type="GO" id="GO:0008270">
    <property type="term" value="F:zinc ion binding"/>
    <property type="evidence" value="ECO:0007669"/>
    <property type="project" value="InterPro"/>
</dbReference>
<dbReference type="Proteomes" id="UP000800096">
    <property type="component" value="Unassembled WGS sequence"/>
</dbReference>
<dbReference type="OrthoDB" id="6077919at2759"/>
<dbReference type="EMBL" id="ML979134">
    <property type="protein sequence ID" value="KAF1917592.1"/>
    <property type="molecule type" value="Genomic_DNA"/>
</dbReference>
<keyword evidence="4" id="KW-1185">Reference proteome</keyword>
<dbReference type="AlphaFoldDB" id="A0A6A5QQF7"/>
<name>A0A6A5QQF7_AMPQU</name>
<protein>
    <recommendedName>
        <fullName evidence="2">Xylanolytic transcriptional activator regulatory domain-containing protein</fullName>
    </recommendedName>
</protein>
<feature type="non-terminal residue" evidence="3">
    <location>
        <position position="353"/>
    </location>
</feature>
<gene>
    <name evidence="3" type="ORF">BDU57DRAFT_402821</name>
</gene>
<accession>A0A6A5QQF7</accession>
<sequence>MLRAAMVAIDGQYSNDAETKRISRLLHDRCIKMLNKREREPMSEPDRLCDHQTVFLVEILSQYRARRAAKTLSPRFGTLCHKVAENFRQTSLRLFDIVHSLPRHENVSLTHWIKWIELATWQHLLASCYILESQQATLLGREPSPSLFFDSGMELPFPTHSSVWDTATLAEWAIAAKQNSSPPLYVYEVTPGSLLLPCDTFQSSALLAAHYSHVDTNLAYFNAPTVEEVDHILDDSFVTKQKLLTAKLLQVTPIRALLAVSGESWILSEKVASSQQFAVFKNTLRTWASQIWTPSTNSSQSVASKDALKIAVDILQLVMGKQAQCCELNMGSDMGVYFASLVLWTITTTASTR</sequence>
<dbReference type="GO" id="GO:0003677">
    <property type="term" value="F:DNA binding"/>
    <property type="evidence" value="ECO:0007669"/>
    <property type="project" value="InterPro"/>
</dbReference>
<dbReference type="Pfam" id="PF04082">
    <property type="entry name" value="Fungal_trans"/>
    <property type="match status" value="1"/>
</dbReference>
<reference evidence="3" key="1">
    <citation type="journal article" date="2020" name="Stud. Mycol.">
        <title>101 Dothideomycetes genomes: a test case for predicting lifestyles and emergence of pathogens.</title>
        <authorList>
            <person name="Haridas S."/>
            <person name="Albert R."/>
            <person name="Binder M."/>
            <person name="Bloem J."/>
            <person name="Labutti K."/>
            <person name="Salamov A."/>
            <person name="Andreopoulos B."/>
            <person name="Baker S."/>
            <person name="Barry K."/>
            <person name="Bills G."/>
            <person name="Bluhm B."/>
            <person name="Cannon C."/>
            <person name="Castanera R."/>
            <person name="Culley D."/>
            <person name="Daum C."/>
            <person name="Ezra D."/>
            <person name="Gonzalez J."/>
            <person name="Henrissat B."/>
            <person name="Kuo A."/>
            <person name="Liang C."/>
            <person name="Lipzen A."/>
            <person name="Lutzoni F."/>
            <person name="Magnuson J."/>
            <person name="Mondo S."/>
            <person name="Nolan M."/>
            <person name="Ohm R."/>
            <person name="Pangilinan J."/>
            <person name="Park H.-J."/>
            <person name="Ramirez L."/>
            <person name="Alfaro M."/>
            <person name="Sun H."/>
            <person name="Tritt A."/>
            <person name="Yoshinaga Y."/>
            <person name="Zwiers L.-H."/>
            <person name="Turgeon B."/>
            <person name="Goodwin S."/>
            <person name="Spatafora J."/>
            <person name="Crous P."/>
            <person name="Grigoriev I."/>
        </authorList>
    </citation>
    <scope>NUCLEOTIDE SEQUENCE</scope>
    <source>
        <strain evidence="3">HMLAC05119</strain>
    </source>
</reference>
<dbReference type="GO" id="GO:0006351">
    <property type="term" value="P:DNA-templated transcription"/>
    <property type="evidence" value="ECO:0007669"/>
    <property type="project" value="InterPro"/>
</dbReference>
<proteinExistence type="predicted"/>
<evidence type="ECO:0000313" key="3">
    <source>
        <dbReference type="EMBL" id="KAF1917592.1"/>
    </source>
</evidence>